<evidence type="ECO:0000256" key="4">
    <source>
        <dbReference type="SAM" id="Phobius"/>
    </source>
</evidence>
<dbReference type="InterPro" id="IPR051336">
    <property type="entry name" value="RhoGEF_Guanine_NuclExch_SF"/>
</dbReference>
<dbReference type="PANTHER" id="PTHR22826">
    <property type="entry name" value="RHO GUANINE EXCHANGE FACTOR-RELATED"/>
    <property type="match status" value="1"/>
</dbReference>
<organism evidence="6 7">
    <name type="scientific">Engystomops pustulosus</name>
    <name type="common">Tungara frog</name>
    <name type="synonym">Physalaemus pustulosus</name>
    <dbReference type="NCBI Taxonomy" id="76066"/>
    <lineage>
        <taxon>Eukaryota</taxon>
        <taxon>Metazoa</taxon>
        <taxon>Chordata</taxon>
        <taxon>Craniata</taxon>
        <taxon>Vertebrata</taxon>
        <taxon>Euteleostomi</taxon>
        <taxon>Amphibia</taxon>
        <taxon>Batrachia</taxon>
        <taxon>Anura</taxon>
        <taxon>Neobatrachia</taxon>
        <taxon>Hyloidea</taxon>
        <taxon>Leptodactylidae</taxon>
        <taxon>Leiuperinae</taxon>
        <taxon>Engystomops</taxon>
    </lineage>
</organism>
<dbReference type="SUPFAM" id="SSF48726">
    <property type="entry name" value="Immunoglobulin"/>
    <property type="match status" value="1"/>
</dbReference>
<dbReference type="GO" id="GO:0005737">
    <property type="term" value="C:cytoplasm"/>
    <property type="evidence" value="ECO:0007669"/>
    <property type="project" value="TreeGrafter"/>
</dbReference>
<feature type="coiled-coil region" evidence="2">
    <location>
        <begin position="818"/>
        <end position="845"/>
    </location>
</feature>
<keyword evidence="4" id="KW-1133">Transmembrane helix</keyword>
<feature type="region of interest" description="Disordered" evidence="3">
    <location>
        <begin position="1000"/>
        <end position="1026"/>
    </location>
</feature>
<gene>
    <name evidence="6" type="ORF">GDO81_017351</name>
</gene>
<comment type="caution">
    <text evidence="6">The sequence shown here is derived from an EMBL/GenBank/DDBJ whole genome shotgun (WGS) entry which is preliminary data.</text>
</comment>
<dbReference type="GO" id="GO:0005085">
    <property type="term" value="F:guanyl-nucleotide exchange factor activity"/>
    <property type="evidence" value="ECO:0007669"/>
    <property type="project" value="UniProtKB-KW"/>
</dbReference>
<keyword evidence="2" id="KW-0175">Coiled coil</keyword>
<dbReference type="SUPFAM" id="SSF46966">
    <property type="entry name" value="Spectrin repeat"/>
    <property type="match status" value="1"/>
</dbReference>
<dbReference type="InterPro" id="IPR007110">
    <property type="entry name" value="Ig-like_dom"/>
</dbReference>
<dbReference type="PANTHER" id="PTHR22826:SF106">
    <property type="entry name" value="TRIO, ISOFORM A"/>
    <property type="match status" value="1"/>
</dbReference>
<dbReference type="GO" id="GO:0019898">
    <property type="term" value="C:extrinsic component of membrane"/>
    <property type="evidence" value="ECO:0007669"/>
    <property type="project" value="TreeGrafter"/>
</dbReference>
<accession>A0AAV7AD42</accession>
<evidence type="ECO:0000313" key="7">
    <source>
        <dbReference type="Proteomes" id="UP000824782"/>
    </source>
</evidence>
<keyword evidence="1" id="KW-0344">Guanine-nucleotide releasing factor</keyword>
<dbReference type="InterPro" id="IPR036179">
    <property type="entry name" value="Ig-like_dom_sf"/>
</dbReference>
<dbReference type="InterPro" id="IPR013783">
    <property type="entry name" value="Ig-like_fold"/>
</dbReference>
<dbReference type="CDD" id="cd00176">
    <property type="entry name" value="SPEC"/>
    <property type="match status" value="1"/>
</dbReference>
<dbReference type="SMART" id="SM00150">
    <property type="entry name" value="SPEC"/>
    <property type="match status" value="3"/>
</dbReference>
<dbReference type="Proteomes" id="UP000824782">
    <property type="component" value="Unassembled WGS sequence"/>
</dbReference>
<dbReference type="PROSITE" id="PS50835">
    <property type="entry name" value="IG_LIKE"/>
    <property type="match status" value="1"/>
</dbReference>
<keyword evidence="4" id="KW-0812">Transmembrane</keyword>
<name>A0AAV7AD42_ENGPU</name>
<dbReference type="InterPro" id="IPR018159">
    <property type="entry name" value="Spectrin/alpha-actinin"/>
</dbReference>
<evidence type="ECO:0000313" key="6">
    <source>
        <dbReference type="EMBL" id="KAG8559479.1"/>
    </source>
</evidence>
<dbReference type="Gene3D" id="2.60.40.10">
    <property type="entry name" value="Immunoglobulins"/>
    <property type="match status" value="1"/>
</dbReference>
<feature type="transmembrane region" description="Helical" evidence="4">
    <location>
        <begin position="1352"/>
        <end position="1369"/>
    </location>
</feature>
<keyword evidence="7" id="KW-1185">Reference proteome</keyword>
<dbReference type="Gene3D" id="1.20.58.60">
    <property type="match status" value="3"/>
</dbReference>
<reference evidence="6" key="1">
    <citation type="thesis" date="2020" institute="ProQuest LLC" country="789 East Eisenhower Parkway, Ann Arbor, MI, USA">
        <title>Comparative Genomics and Chromosome Evolution.</title>
        <authorList>
            <person name="Mudd A.B."/>
        </authorList>
    </citation>
    <scope>NUCLEOTIDE SEQUENCE</scope>
    <source>
        <strain evidence="6">237g6f4</strain>
        <tissue evidence="6">Blood</tissue>
    </source>
</reference>
<evidence type="ECO:0000256" key="1">
    <source>
        <dbReference type="ARBA" id="ARBA00022658"/>
    </source>
</evidence>
<evidence type="ECO:0000259" key="5">
    <source>
        <dbReference type="PROSITE" id="PS50835"/>
    </source>
</evidence>
<sequence>MALTLKEAWDALMLVLERRRDLLQMTAEFFTIALQFSDANDNAETFLQNTPNTDDSITEYVQQLQQHMKALLARSLTLLNKSQELTEFIQRFRSHQPVANSDIMKGAHSSCSKVEGLLESLQDRRRQLDKQMRLHRQRLEQVLHVSQWHQQEDKVTCWLRKQIDLYLTDVQLGSSLTENEELLYKHTQLVLDSKEWTSAFQKLKAEAECLAARKDCADVEKRNNSCEKLNALHAEYWKRMDRRQALLLEANDFFKSVNKAFDKLGSMESYLKQLKMQTLRGPDLATKQKEAETEIRRCTAEAFHKGQALLRNSPFSPGMTGIQEMIGYLQKRVDQLISPGPASMENSLKQREITASLEDHLKKISTWIYDINSDLENNSNPDSISECEDVRYKLGELAKQTKEASKFLESTTQLIREVTQTASSGGEAFSNQFRILDEELKVLDQRIDEKLEVINVYIAFIKSSKELDTHIQHLKEAYTTKPDEVSMSTLEDADAQIQSVLDELFSVQDMGQNCLNIIKMMNKNMILKDKHVQKVEKTMANLNKEKTEITNLWSTWRQHVNQITSSKLQWRTIKDQLRLANSRLQELEQDLQPLSSMVLGNDTQNIVNAQENLYNIKAKFQKLNDEMEQAVKISELLTREGTQMNVKTGKVQDLADYQQRLKDTITEYEEYFVKIVAFYRMKAELSILQTELEQSTRTCAMHHNEPIKEQEQQAHIQSLYKIILNLGAQIISSAQHFKYITISLHDLQKQMYDLERDSVTWNSNVKTQEENVSGSQHSISIEEVNELKESFKDVKKKFNNLKFNYTKKADKGRNLKVIKNQIQQVEMYGEKIQALKKKIDNVEQKVSAGATSPQVNKADIVQESINDLQKNMNEFSGVVKDYKVYLEMAEDLQHLMEESHFWCDEACATVVRVGRYSAECKTKESVEVLLKQFNKFVEPTAPQQEERIQHLTNIAKHIYGEEDGMKYVEKTLLKHKEAVISVNDLCVYLKELEEKLQEPQKVPEISISDETGETIDLPVTPKDGSIQADADLQPELLAEEAVSGDEYECISPDDISLPPLAETPESNLHQSETEQDEQPCYSSHSMHVSSYSMQMHINTSSKRAMDSSDFLTPDMSSHKMEKTERFYSPTVGYKAESPFSHHSTIVNETRYSLSTSPSKTKPTYQMMNQVHETHLQRCAVYESMGKSEQLHASDNTARTKDRAHATPDEFSGLMFQLDPAKSCQRHTVTQEAIRSVSEKHNSVSLVGQSPAFSKHLHNATVKEGSPVTLEVEVTGYPEPTLTWYRKNKSHTTGDHLVDHEKQPSQTYIIQEVSKKEAGQMLARHSSYRATITPISDSLLTKSRAPWVLDVEWITLVLIYICVSVLYWILC</sequence>
<protein>
    <recommendedName>
        <fullName evidence="5">Ig-like domain-containing protein</fullName>
    </recommendedName>
</protein>
<evidence type="ECO:0000256" key="3">
    <source>
        <dbReference type="SAM" id="MobiDB-lite"/>
    </source>
</evidence>
<dbReference type="Pfam" id="PF07679">
    <property type="entry name" value="I-set"/>
    <property type="match status" value="1"/>
</dbReference>
<dbReference type="InterPro" id="IPR013098">
    <property type="entry name" value="Ig_I-set"/>
</dbReference>
<feature type="coiled-coil region" evidence="2">
    <location>
        <begin position="532"/>
        <end position="640"/>
    </location>
</feature>
<keyword evidence="4" id="KW-0472">Membrane</keyword>
<feature type="coiled-coil region" evidence="2">
    <location>
        <begin position="111"/>
        <end position="138"/>
    </location>
</feature>
<feature type="region of interest" description="Disordered" evidence="3">
    <location>
        <begin position="1043"/>
        <end position="1085"/>
    </location>
</feature>
<feature type="domain" description="Ig-like" evidence="5">
    <location>
        <begin position="1250"/>
        <end position="1332"/>
    </location>
</feature>
<proteinExistence type="predicted"/>
<dbReference type="EMBL" id="WNYA01000008">
    <property type="protein sequence ID" value="KAG8559479.1"/>
    <property type="molecule type" value="Genomic_DNA"/>
</dbReference>
<evidence type="ECO:0000256" key="2">
    <source>
        <dbReference type="SAM" id="Coils"/>
    </source>
</evidence>